<evidence type="ECO:0000313" key="14">
    <source>
        <dbReference type="Proteomes" id="UP000254084"/>
    </source>
</evidence>
<dbReference type="InterPro" id="IPR003526">
    <property type="entry name" value="MECDP_synthase"/>
</dbReference>
<feature type="domain" description="2-C-methyl-D-erythritol 2,4-cyclodiphosphate synthase" evidence="11">
    <location>
        <begin position="16"/>
        <end position="169"/>
    </location>
</feature>
<dbReference type="GO" id="GO:0008685">
    <property type="term" value="F:2-C-methyl-D-erythritol 2,4-cyclodiphosphate synthase activity"/>
    <property type="evidence" value="ECO:0007669"/>
    <property type="project" value="UniProtKB-UniRule"/>
</dbReference>
<feature type="binding site" evidence="9">
    <location>
        <begin position="49"/>
        <end position="50"/>
    </location>
    <ligand>
        <name>4-CDP-2-C-methyl-D-erythritol 2-phosphate</name>
        <dbReference type="ChEBI" id="CHEBI:57919"/>
    </ligand>
</feature>
<evidence type="ECO:0000256" key="9">
    <source>
        <dbReference type="HAMAP-Rule" id="MF_00107"/>
    </source>
</evidence>
<comment type="subunit">
    <text evidence="4 9">Homotrimer.</text>
</comment>
<evidence type="ECO:0000256" key="6">
    <source>
        <dbReference type="ARBA" id="ARBA00022723"/>
    </source>
</evidence>
<dbReference type="EC" id="4.6.1.12" evidence="5 9"/>
<feature type="site" description="Transition state stabilizer" evidence="9">
    <location>
        <position position="148"/>
    </location>
</feature>
<feature type="binding site" evidence="9">
    <location>
        <begin position="147"/>
        <end position="150"/>
    </location>
    <ligand>
        <name>4-CDP-2-C-methyl-D-erythritol 2-phosphate</name>
        <dbReference type="ChEBI" id="CHEBI:57919"/>
    </ligand>
</feature>
<feature type="binding site" evidence="9">
    <location>
        <position position="23"/>
    </location>
    <ligand>
        <name>a divalent metal cation</name>
        <dbReference type="ChEBI" id="CHEBI:60240"/>
    </ligand>
</feature>
<comment type="pathway">
    <text evidence="2 9">Isoprenoid biosynthesis; isopentenyl diphosphate biosynthesis via DXP pathway; isopentenyl diphosphate from 1-deoxy-D-xylulose 5-phosphate: step 4/6.</text>
</comment>
<dbReference type="EMBL" id="UGUW01000004">
    <property type="protein sequence ID" value="SUD60975.1"/>
    <property type="molecule type" value="Genomic_DNA"/>
</dbReference>
<feature type="binding site" evidence="9">
    <location>
        <position position="57"/>
    </location>
    <ligand>
        <name>a divalent metal cation</name>
        <dbReference type="ChEBI" id="CHEBI:60240"/>
    </ligand>
</feature>
<feature type="binding site" evidence="9">
    <location>
        <begin position="23"/>
        <end position="25"/>
    </location>
    <ligand>
        <name>4-CDP-2-C-methyl-D-erythritol 2-phosphate</name>
        <dbReference type="ChEBI" id="CHEBI:57919"/>
    </ligand>
</feature>
<keyword evidence="8 9" id="KW-0456">Lyase</keyword>
<reference evidence="14 15" key="1">
    <citation type="submission" date="2018-06" db="EMBL/GenBank/DDBJ databases">
        <authorList>
            <consortium name="Pathogen Informatics"/>
            <person name="Doyle S."/>
        </authorList>
    </citation>
    <scope>NUCLEOTIDE SEQUENCE [LARGE SCALE GENOMIC DNA]</scope>
    <source>
        <strain evidence="12 15">NCTC10692</strain>
        <strain evidence="13 14">NCTC10860</strain>
    </source>
</reference>
<evidence type="ECO:0000256" key="3">
    <source>
        <dbReference type="ARBA" id="ARBA00008480"/>
    </source>
</evidence>
<dbReference type="InterPro" id="IPR020555">
    <property type="entry name" value="MECDP_synthase_CS"/>
</dbReference>
<comment type="catalytic activity">
    <reaction evidence="1 9 10">
        <text>4-CDP-2-C-methyl-D-erythritol 2-phosphate = 2-C-methyl-D-erythritol 2,4-cyclic diphosphate + CMP</text>
        <dbReference type="Rhea" id="RHEA:23864"/>
        <dbReference type="ChEBI" id="CHEBI:57919"/>
        <dbReference type="ChEBI" id="CHEBI:58483"/>
        <dbReference type="ChEBI" id="CHEBI:60377"/>
        <dbReference type="EC" id="4.6.1.12"/>
    </reaction>
</comment>
<evidence type="ECO:0000313" key="13">
    <source>
        <dbReference type="EMBL" id="SUD60975.1"/>
    </source>
</evidence>
<feature type="binding site" evidence="9">
    <location>
        <begin position="76"/>
        <end position="80"/>
    </location>
    <ligand>
        <name>4-CDP-2-C-methyl-D-erythritol 2-phosphate</name>
        <dbReference type="ChEBI" id="CHEBI:57919"/>
    </ligand>
</feature>
<evidence type="ECO:0000256" key="10">
    <source>
        <dbReference type="RuleBase" id="RU004395"/>
    </source>
</evidence>
<dbReference type="CDD" id="cd00554">
    <property type="entry name" value="MECDP_synthase"/>
    <property type="match status" value="1"/>
</dbReference>
<evidence type="ECO:0000256" key="1">
    <source>
        <dbReference type="ARBA" id="ARBA00000200"/>
    </source>
</evidence>
<evidence type="ECO:0000313" key="15">
    <source>
        <dbReference type="Proteomes" id="UP000255303"/>
    </source>
</evidence>
<comment type="function">
    <text evidence="9">Involved in the biosynthesis of isopentenyl diphosphate (IPP) and dimethylallyl diphosphate (DMAPP), two major building blocks of isoprenoid compounds. Catalyzes the conversion of 4-diphosphocytidyl-2-C-methyl-D-erythritol 2-phosphate (CDP-ME2P) to 2-C-methyl-D-erythritol 2,4-cyclodiphosphate (ME-CPP) with a corresponding release of cytidine 5-monophosphate (CMP).</text>
</comment>
<evidence type="ECO:0000256" key="4">
    <source>
        <dbReference type="ARBA" id="ARBA00011233"/>
    </source>
</evidence>
<feature type="binding site" evidence="9">
    <location>
        <position position="154"/>
    </location>
    <ligand>
        <name>4-CDP-2-C-methyl-D-erythritol 2-phosphate</name>
        <dbReference type="ChEBI" id="CHEBI:57919"/>
    </ligand>
</feature>
<accession>A0A061D3C5</accession>
<dbReference type="PANTHER" id="PTHR43181:SF1">
    <property type="entry name" value="2-C-METHYL-D-ERYTHRITOL 2,4-CYCLODIPHOSPHATE SYNTHASE, CHLOROPLASTIC"/>
    <property type="match status" value="1"/>
</dbReference>
<feature type="binding site" evidence="9">
    <location>
        <begin position="115"/>
        <end position="121"/>
    </location>
    <ligand>
        <name>4-CDP-2-C-methyl-D-erythritol 2-phosphate</name>
        <dbReference type="ChEBI" id="CHEBI:57919"/>
    </ligand>
</feature>
<name>A0A061D3C5_ECTOL</name>
<dbReference type="Gene3D" id="3.30.1330.50">
    <property type="entry name" value="2-C-methyl-D-erythritol 2,4-cyclodiphosphate synthase"/>
    <property type="match status" value="1"/>
</dbReference>
<evidence type="ECO:0000256" key="7">
    <source>
        <dbReference type="ARBA" id="ARBA00023229"/>
    </source>
</evidence>
<evidence type="ECO:0000256" key="8">
    <source>
        <dbReference type="ARBA" id="ARBA00023239"/>
    </source>
</evidence>
<evidence type="ECO:0000256" key="5">
    <source>
        <dbReference type="ARBA" id="ARBA00012579"/>
    </source>
</evidence>
<protein>
    <recommendedName>
        <fullName evidence="5 9">2-C-methyl-D-erythritol 2,4-cyclodiphosphate synthase</fullName>
        <shortName evidence="9">MECDP-synthase</shortName>
        <shortName evidence="9">MECPP-synthase</shortName>
        <shortName evidence="9">MECPS</shortName>
        <ecNumber evidence="5 9">4.6.1.12</ecNumber>
    </recommendedName>
</protein>
<dbReference type="GO" id="GO:0046872">
    <property type="term" value="F:metal ion binding"/>
    <property type="evidence" value="ECO:0007669"/>
    <property type="project" value="UniProtKB-KW"/>
</dbReference>
<comment type="similarity">
    <text evidence="3 9 10">Belongs to the IspF family.</text>
</comment>
<dbReference type="PROSITE" id="PS01350">
    <property type="entry name" value="ISPF"/>
    <property type="match status" value="1"/>
</dbReference>
<dbReference type="PANTHER" id="PTHR43181">
    <property type="entry name" value="2-C-METHYL-D-ERYTHRITOL 2,4-CYCLODIPHOSPHATE SYNTHASE, CHLOROPLASTIC"/>
    <property type="match status" value="1"/>
</dbReference>
<dbReference type="EMBL" id="UGUV01000002">
    <property type="protein sequence ID" value="SUD52698.1"/>
    <property type="molecule type" value="Genomic_DNA"/>
</dbReference>
<dbReference type="SUPFAM" id="SSF69765">
    <property type="entry name" value="IpsF-like"/>
    <property type="match status" value="1"/>
</dbReference>
<dbReference type="FunFam" id="3.30.1330.50:FF:000001">
    <property type="entry name" value="2-C-methyl-D-erythritol 2,4-cyclodiphosphate synthase"/>
    <property type="match status" value="1"/>
</dbReference>
<dbReference type="UniPathway" id="UPA00056">
    <property type="reaction ID" value="UER00095"/>
</dbReference>
<feature type="binding site" evidence="9">
    <location>
        <position position="157"/>
    </location>
    <ligand>
        <name>4-CDP-2-C-methyl-D-erythritol 2-phosphate</name>
        <dbReference type="ChEBI" id="CHEBI:57919"/>
    </ligand>
</feature>
<organism evidence="12 15">
    <name type="scientific">Ectopseudomonas oleovorans</name>
    <name type="common">Pseudomonas oleovorans</name>
    <dbReference type="NCBI Taxonomy" id="301"/>
    <lineage>
        <taxon>Bacteria</taxon>
        <taxon>Pseudomonadati</taxon>
        <taxon>Pseudomonadota</taxon>
        <taxon>Gammaproteobacteria</taxon>
        <taxon>Pseudomonadales</taxon>
        <taxon>Pseudomonadaceae</taxon>
        <taxon>Ectopseudomonas</taxon>
    </lineage>
</organism>
<evidence type="ECO:0000259" key="11">
    <source>
        <dbReference type="Pfam" id="PF02542"/>
    </source>
</evidence>
<evidence type="ECO:0000313" key="12">
    <source>
        <dbReference type="EMBL" id="SUD52698.1"/>
    </source>
</evidence>
<evidence type="ECO:0000256" key="2">
    <source>
        <dbReference type="ARBA" id="ARBA00004709"/>
    </source>
</evidence>
<proteinExistence type="inferred from homology"/>
<dbReference type="NCBIfam" id="TIGR00151">
    <property type="entry name" value="ispF"/>
    <property type="match status" value="1"/>
</dbReference>
<comment type="cofactor">
    <cofactor evidence="9">
        <name>a divalent metal cation</name>
        <dbReference type="ChEBI" id="CHEBI:60240"/>
    </cofactor>
    <text evidence="9">Binds 1 divalent metal cation per subunit.</text>
</comment>
<dbReference type="GO" id="GO:0016114">
    <property type="term" value="P:terpenoid biosynthetic process"/>
    <property type="evidence" value="ECO:0007669"/>
    <property type="project" value="InterPro"/>
</dbReference>
<accession>A0A379JVY5</accession>
<dbReference type="Proteomes" id="UP000255303">
    <property type="component" value="Unassembled WGS sequence"/>
</dbReference>
<sequence>MRLESCPDFFRALFFMRIGHGYDVHRFGEGDFITLGGVRIPHKFGLVAHSDGDVLLHALSDALLGAVALGDIGKHFPDTDPTFKGADSRALLRHVMGLVRGKGYAVGNVDATIIAQAPKMAPHIQSMRERIAEDLGIELDQVNVKATTTEKLGFTGREEGIAVHAVALLVKA</sequence>
<dbReference type="Pfam" id="PF02542">
    <property type="entry name" value="YgbB"/>
    <property type="match status" value="1"/>
</dbReference>
<keyword evidence="7 9" id="KW-0414">Isoprene biosynthesis</keyword>
<feature type="binding site" evidence="9">
    <location>
        <position position="25"/>
    </location>
    <ligand>
        <name>a divalent metal cation</name>
        <dbReference type="ChEBI" id="CHEBI:60240"/>
    </ligand>
</feature>
<dbReference type="InterPro" id="IPR036571">
    <property type="entry name" value="MECDP_synthase_sf"/>
</dbReference>
<feature type="binding site" evidence="9">
    <location>
        <begin position="71"/>
        <end position="73"/>
    </location>
    <ligand>
        <name>4-CDP-2-C-methyl-D-erythritol 2-phosphate</name>
        <dbReference type="ChEBI" id="CHEBI:57919"/>
    </ligand>
</feature>
<feature type="site" description="Transition state stabilizer" evidence="9">
    <location>
        <position position="49"/>
    </location>
</feature>
<gene>
    <name evidence="9 12" type="primary">ispF</name>
    <name evidence="12" type="ORF">NCTC10692_03188</name>
    <name evidence="13" type="ORF">NCTC10860_03339</name>
</gene>
<dbReference type="AlphaFoldDB" id="A0A061D3C5"/>
<keyword evidence="6 9" id="KW-0479">Metal-binding</keyword>
<dbReference type="Proteomes" id="UP000254084">
    <property type="component" value="Unassembled WGS sequence"/>
</dbReference>
<dbReference type="GO" id="GO:0019288">
    <property type="term" value="P:isopentenyl diphosphate biosynthetic process, methylerythritol 4-phosphate pathway"/>
    <property type="evidence" value="ECO:0007669"/>
    <property type="project" value="UniProtKB-UniRule"/>
</dbReference>
<dbReference type="HAMAP" id="MF_00107">
    <property type="entry name" value="IspF"/>
    <property type="match status" value="1"/>
</dbReference>